<keyword evidence="3" id="KW-1185">Reference proteome</keyword>
<dbReference type="EMBL" id="NWUJ01000001">
    <property type="protein sequence ID" value="PFH37872.1"/>
    <property type="molecule type" value="Genomic_DNA"/>
</dbReference>
<feature type="compositionally biased region" description="Polar residues" evidence="1">
    <location>
        <begin position="1083"/>
        <end position="1098"/>
    </location>
</feature>
<feature type="region of interest" description="Disordered" evidence="1">
    <location>
        <begin position="665"/>
        <end position="855"/>
    </location>
</feature>
<feature type="compositionally biased region" description="Low complexity" evidence="1">
    <location>
        <begin position="1216"/>
        <end position="1246"/>
    </location>
</feature>
<feature type="region of interest" description="Disordered" evidence="1">
    <location>
        <begin position="986"/>
        <end position="1023"/>
    </location>
</feature>
<name>A0A2A9MPT7_BESBE</name>
<feature type="compositionally biased region" description="Gly residues" evidence="1">
    <location>
        <begin position="707"/>
        <end position="717"/>
    </location>
</feature>
<sequence>MVHIAAVCHGGAGSSFDVDRGRAPNCEGSPMNSSEAAADACPAPTGCQVRGCESGERQSCGTHSAEASQGRERGEGPVATGDEGVSSDTQEEDPALWTWLNERLCLCYVSILQQHPPGKAVTAFANANKTASAGEEGTGEPHCERGGSPLPSVLSASSRSPLSFFVSSSSPPPFDRPFPARSAETEHTATGRHWAGRGAVAAAAVPPEVTLRWLSSLPPCRRQNILQVLRKMKEEEEAALWGETDDEEELDDATASSYEGQRPAADEAGGDSGPPPGDEASSDAGGARGSSESGKISSQHKRRRLEEAGGHDQGGMSDTGRDAETADVLSGQKEETMSRRALVGDEAPGVRSVARFNTLSGPHTNISLSSRSFFLFPPESSALSSCVLAAHSSLSPWSSESVFLPAGCGGTWPGAAGVWEQAGVKPAFQLGELVMHSWQGRFQLAIVLERRIFFAQAPQGSLGGRRGADAASQQQEHACFEAMADVLVSPVALKEEKERQRRGKRRRKEDGRRRGEDGDDDLRRKGQEAWGTVDDSDAESDSSDDDTFFRAAPEGGSHTDSDESASSASPSSGRGAACRLRKKFEVIYRVVCLGYNKIATRKSFGEWTRESRLMVVDGVDVLRKCRAHNERAIRDVKEAGLNAWQVQAEAVPSQRFGGLSSVSVSKAQPKEAVESEGAQAERNAREGSAGGARGRGRGRRGARFARGGRGSRGGSREGGSPREEEAASGDPGAEAPRGGTARGRGRGRAARSPAAPRRPSENAGDDESEAGDRDESTEWEREAAESMHKHAAARNCDDKGRERQAKAERLRRKLFDDMEQLKKAEESRRQEEVSPDREDGCARQSGKRAEGGKAVERKPVEIHPLWKLPRWLAARLNQNRSLILLRSFPMMPHELRAARVDSSAGASTGRRGSLPASESPPPLGELTVAELQERFERALFAFIREKKRREEEKTAEPRRPAGVAGSSMSTSIPCVIKADGVSPGVGATANSPSSFHTSLSASSAASPCPSASQARNDKRTDCAVHRGETKLSCDSATEVEGTTHNQTQGVENASFEGEQGVEHKSVQGPQAASASQQLSTQSTRGGESVLSTSGSPSVAVNEKTERGAPGPADVEGSTGDAAVSGIAEAVTEKEGAEGREETSCSGVRGSGPVSSPASSLPAGDSGSDAKASQDSSASRVEQEVAQSPVIGASVSPSSSSASSLAPLPTSAPPPGAASGRWAASGSYTSSSPAASTTTPSDSASSSLPPPSPPASSGSAPPACVLCPSASDLSSAGSPLSLSLAASPLPLASPSSPASCRGVGSPCPSEISRGSWDAGVEAECAFFSSQFAHLSAADAQALWGPLTGVVAFQVDWLDKHFLALACHTEEEAADLRDHQRRQQSRRLSEIVGLEHWARCLHPATMARHHLGPVLERLPLPLQKQFVRLMQLTVHYLTHLWKRKIEESSRKGVK</sequence>
<evidence type="ECO:0000313" key="3">
    <source>
        <dbReference type="Proteomes" id="UP000224006"/>
    </source>
</evidence>
<feature type="compositionally biased region" description="Low complexity" evidence="1">
    <location>
        <begin position="728"/>
        <end position="739"/>
    </location>
</feature>
<dbReference type="OrthoDB" id="332603at2759"/>
<proteinExistence type="predicted"/>
<dbReference type="VEuPathDB" id="ToxoDB:BESB_002130"/>
<feature type="compositionally biased region" description="Acidic residues" evidence="1">
    <location>
        <begin position="534"/>
        <end position="546"/>
    </location>
</feature>
<feature type="compositionally biased region" description="Low complexity" evidence="1">
    <location>
        <begin position="991"/>
        <end position="1014"/>
    </location>
</feature>
<feature type="compositionally biased region" description="Low complexity" evidence="1">
    <location>
        <begin position="902"/>
        <end position="913"/>
    </location>
</feature>
<evidence type="ECO:0000256" key="1">
    <source>
        <dbReference type="SAM" id="MobiDB-lite"/>
    </source>
</evidence>
<feature type="compositionally biased region" description="Low complexity" evidence="1">
    <location>
        <begin position="1143"/>
        <end position="1178"/>
    </location>
</feature>
<feature type="compositionally biased region" description="Basic and acidic residues" evidence="1">
    <location>
        <begin position="508"/>
        <end position="527"/>
    </location>
</feature>
<dbReference type="KEGG" id="bbes:BESB_002130"/>
<feature type="region of interest" description="Disordered" evidence="1">
    <location>
        <begin position="494"/>
        <end position="575"/>
    </location>
</feature>
<feature type="compositionally biased region" description="Basic and acidic residues" evidence="1">
    <location>
        <begin position="948"/>
        <end position="959"/>
    </location>
</feature>
<feature type="compositionally biased region" description="Low complexity" evidence="1">
    <location>
        <begin position="278"/>
        <end position="294"/>
    </location>
</feature>
<feature type="compositionally biased region" description="Polar residues" evidence="1">
    <location>
        <begin position="58"/>
        <end position="67"/>
    </location>
</feature>
<feature type="region of interest" description="Disordered" evidence="1">
    <location>
        <begin position="58"/>
        <end position="93"/>
    </location>
</feature>
<feature type="compositionally biased region" description="Acidic residues" evidence="1">
    <location>
        <begin position="240"/>
        <end position="252"/>
    </location>
</feature>
<dbReference type="Proteomes" id="UP000224006">
    <property type="component" value="Chromosome I"/>
</dbReference>
<evidence type="ECO:0000313" key="2">
    <source>
        <dbReference type="EMBL" id="PFH37872.1"/>
    </source>
</evidence>
<feature type="compositionally biased region" description="Low complexity" evidence="1">
    <location>
        <begin position="1187"/>
        <end position="1208"/>
    </location>
</feature>
<feature type="compositionally biased region" description="Low complexity" evidence="1">
    <location>
        <begin position="564"/>
        <end position="575"/>
    </location>
</feature>
<accession>A0A2A9MPT7</accession>
<feature type="compositionally biased region" description="Low complexity" evidence="1">
    <location>
        <begin position="1066"/>
        <end position="1082"/>
    </location>
</feature>
<feature type="region of interest" description="Disordered" evidence="1">
    <location>
        <begin position="948"/>
        <end position="969"/>
    </location>
</feature>
<feature type="region of interest" description="Disordered" evidence="1">
    <location>
        <begin position="1057"/>
        <end position="1260"/>
    </location>
</feature>
<dbReference type="RefSeq" id="XP_029221881.1">
    <property type="nucleotide sequence ID" value="XM_029358968.1"/>
</dbReference>
<protein>
    <submittedName>
        <fullName evidence="2">Uncharacterized protein</fullName>
    </submittedName>
</protein>
<feature type="compositionally biased region" description="Basic and acidic residues" evidence="1">
    <location>
        <begin position="1130"/>
        <end position="1142"/>
    </location>
</feature>
<feature type="region of interest" description="Disordered" evidence="1">
    <location>
        <begin position="899"/>
        <end position="923"/>
    </location>
</feature>
<dbReference type="GeneID" id="40305276"/>
<reference evidence="2 3" key="1">
    <citation type="submission" date="2017-09" db="EMBL/GenBank/DDBJ databases">
        <title>Genome sequencing of Besnoitia besnoiti strain Bb-Ger1.</title>
        <authorList>
            <person name="Schares G."/>
            <person name="Venepally P."/>
            <person name="Lorenzi H.A."/>
        </authorList>
    </citation>
    <scope>NUCLEOTIDE SEQUENCE [LARGE SCALE GENOMIC DNA]</scope>
    <source>
        <strain evidence="2 3">Bb-Ger1</strain>
    </source>
</reference>
<feature type="compositionally biased region" description="Basic residues" evidence="1">
    <location>
        <begin position="694"/>
        <end position="703"/>
    </location>
</feature>
<feature type="compositionally biased region" description="Basic and acidic residues" evidence="1">
    <location>
        <begin position="795"/>
        <end position="855"/>
    </location>
</feature>
<feature type="region of interest" description="Disordered" evidence="1">
    <location>
        <begin position="132"/>
        <end position="151"/>
    </location>
</feature>
<feature type="region of interest" description="Disordered" evidence="1">
    <location>
        <begin position="240"/>
        <end position="339"/>
    </location>
</feature>
<organism evidence="2 3">
    <name type="scientific">Besnoitia besnoiti</name>
    <name type="common">Apicomplexan protozoan</name>
    <dbReference type="NCBI Taxonomy" id="94643"/>
    <lineage>
        <taxon>Eukaryota</taxon>
        <taxon>Sar</taxon>
        <taxon>Alveolata</taxon>
        <taxon>Apicomplexa</taxon>
        <taxon>Conoidasida</taxon>
        <taxon>Coccidia</taxon>
        <taxon>Eucoccidiorida</taxon>
        <taxon>Eimeriorina</taxon>
        <taxon>Sarcocystidae</taxon>
        <taxon>Besnoitia</taxon>
    </lineage>
</organism>
<comment type="caution">
    <text evidence="2">The sequence shown here is derived from an EMBL/GenBank/DDBJ whole genome shotgun (WGS) entry which is preliminary data.</text>
</comment>
<feature type="compositionally biased region" description="Basic and acidic residues" evidence="1">
    <location>
        <begin position="770"/>
        <end position="788"/>
    </location>
</feature>
<gene>
    <name evidence="2" type="ORF">BESB_002130</name>
</gene>